<evidence type="ECO:0000313" key="2">
    <source>
        <dbReference type="WBParaSite" id="SMUV_0000185101-mRNA-1"/>
    </source>
</evidence>
<reference evidence="2" key="1">
    <citation type="submission" date="2017-02" db="UniProtKB">
        <authorList>
            <consortium name="WormBaseParasite"/>
        </authorList>
    </citation>
    <scope>IDENTIFICATION</scope>
</reference>
<dbReference type="WBParaSite" id="SMUV_0000185101-mRNA-1">
    <property type="protein sequence ID" value="SMUV_0000185101-mRNA-1"/>
    <property type="gene ID" value="SMUV_0000185101"/>
</dbReference>
<dbReference type="AlphaFoldDB" id="A0A0N5ACH5"/>
<proteinExistence type="predicted"/>
<protein>
    <submittedName>
        <fullName evidence="2">SMI1/KNR4 family protein</fullName>
    </submittedName>
</protein>
<organism evidence="1 2">
    <name type="scientific">Syphacia muris</name>
    <dbReference type="NCBI Taxonomy" id="451379"/>
    <lineage>
        <taxon>Eukaryota</taxon>
        <taxon>Metazoa</taxon>
        <taxon>Ecdysozoa</taxon>
        <taxon>Nematoda</taxon>
        <taxon>Chromadorea</taxon>
        <taxon>Rhabditida</taxon>
        <taxon>Spirurina</taxon>
        <taxon>Oxyuridomorpha</taxon>
        <taxon>Oxyuroidea</taxon>
        <taxon>Oxyuridae</taxon>
        <taxon>Syphacia</taxon>
    </lineage>
</organism>
<sequence length="139" mass="16212">MPQEYIDFISVAAHDISRLKGVIDNFLAEDDVHVELEIPTQPLNNELSEIDEFFSRCESYLNAGYIPIGDLDETGFLCIDTCMDGIFIKRFDYEWCMDFTTREEFESDGIVVFDCFEDFMSCFFEGKKYDATKCEDYND</sequence>
<dbReference type="SUPFAM" id="SSF160631">
    <property type="entry name" value="SMI1/KNR4-like"/>
    <property type="match status" value="1"/>
</dbReference>
<accession>A0A0N5ACH5</accession>
<dbReference type="Proteomes" id="UP000046393">
    <property type="component" value="Unplaced"/>
</dbReference>
<keyword evidence="1" id="KW-1185">Reference proteome</keyword>
<evidence type="ECO:0000313" key="1">
    <source>
        <dbReference type="Proteomes" id="UP000046393"/>
    </source>
</evidence>
<dbReference type="InterPro" id="IPR037883">
    <property type="entry name" value="Knr4/Smi1-like_sf"/>
</dbReference>
<name>A0A0N5ACH5_9BILA</name>